<evidence type="ECO:0000259" key="1">
    <source>
        <dbReference type="Pfam" id="PF01592"/>
    </source>
</evidence>
<dbReference type="InterPro" id="IPR002871">
    <property type="entry name" value="NIF_FeS_clus_asmbl_NifU_N"/>
</dbReference>
<feature type="domain" description="NIF system FeS cluster assembly NifU N-terminal" evidence="1">
    <location>
        <begin position="28"/>
        <end position="85"/>
    </location>
</feature>
<dbReference type="AlphaFoldDB" id="A0A2U0SDI2"/>
<sequence length="144" mass="15092">MNAPLYNLEILRLAAAIPYHERLERPGGTSEKRSPVCGSRVTVDIAVDDSGRVAELGMLVRACALGQASAALLGEAVIGRTPAEIATARDDLAAWLAGEREAAPDWPGMALFTPALPHRGRHASIRLAFEAAADAAAQAAEARV</sequence>
<dbReference type="GO" id="GO:0051536">
    <property type="term" value="F:iron-sulfur cluster binding"/>
    <property type="evidence" value="ECO:0007669"/>
    <property type="project" value="InterPro"/>
</dbReference>
<name>A0A2U0SDI2_9SPHN</name>
<gene>
    <name evidence="2" type="ORF">DD559_09015</name>
</gene>
<dbReference type="Proteomes" id="UP000245890">
    <property type="component" value="Unassembled WGS sequence"/>
</dbReference>
<reference evidence="2 3" key="1">
    <citation type="submission" date="2018-05" db="EMBL/GenBank/DDBJ databases">
        <title>Description of Sphingomonas pokkalii sp nov, isolated from the rhizosphere of saline tolerant pokkali rice and its draft genome analysis.</title>
        <authorList>
            <person name="Menon R."/>
            <person name="Kumari S."/>
            <person name="Rameshkumar N."/>
        </authorList>
    </citation>
    <scope>NUCLEOTIDE SEQUENCE [LARGE SCALE GENOMIC DNA]</scope>
    <source>
        <strain evidence="2 3">L3B27</strain>
    </source>
</reference>
<organism evidence="2 3">
    <name type="scientific">Sphingomonas pokkalii</name>
    <dbReference type="NCBI Taxonomy" id="2175090"/>
    <lineage>
        <taxon>Bacteria</taxon>
        <taxon>Pseudomonadati</taxon>
        <taxon>Pseudomonadota</taxon>
        <taxon>Alphaproteobacteria</taxon>
        <taxon>Sphingomonadales</taxon>
        <taxon>Sphingomonadaceae</taxon>
        <taxon>Sphingomonas</taxon>
    </lineage>
</organism>
<dbReference type="SUPFAM" id="SSF82649">
    <property type="entry name" value="SufE/NifU"/>
    <property type="match status" value="1"/>
</dbReference>
<comment type="caution">
    <text evidence="2">The sequence shown here is derived from an EMBL/GenBank/DDBJ whole genome shotgun (WGS) entry which is preliminary data.</text>
</comment>
<dbReference type="CDD" id="cd06664">
    <property type="entry name" value="IscU_like"/>
    <property type="match status" value="1"/>
</dbReference>
<protein>
    <submittedName>
        <fullName evidence="2">Iron-sulfur cluster assembly scaffold protein</fullName>
    </submittedName>
</protein>
<dbReference type="Pfam" id="PF01592">
    <property type="entry name" value="NifU_N"/>
    <property type="match status" value="1"/>
</dbReference>
<evidence type="ECO:0000313" key="3">
    <source>
        <dbReference type="Proteomes" id="UP000245890"/>
    </source>
</evidence>
<dbReference type="Gene3D" id="3.90.1010.10">
    <property type="match status" value="1"/>
</dbReference>
<dbReference type="RefSeq" id="WP_116468877.1">
    <property type="nucleotide sequence ID" value="NZ_QENQ01000001.1"/>
</dbReference>
<accession>A0A2U0SDI2</accession>
<dbReference type="OrthoDB" id="7857113at2"/>
<dbReference type="GO" id="GO:0016226">
    <property type="term" value="P:iron-sulfur cluster assembly"/>
    <property type="evidence" value="ECO:0007669"/>
    <property type="project" value="InterPro"/>
</dbReference>
<dbReference type="GO" id="GO:0005506">
    <property type="term" value="F:iron ion binding"/>
    <property type="evidence" value="ECO:0007669"/>
    <property type="project" value="InterPro"/>
</dbReference>
<dbReference type="EMBL" id="QENQ01000001">
    <property type="protein sequence ID" value="PVX29438.1"/>
    <property type="molecule type" value="Genomic_DNA"/>
</dbReference>
<keyword evidence="3" id="KW-1185">Reference proteome</keyword>
<proteinExistence type="predicted"/>
<evidence type="ECO:0000313" key="2">
    <source>
        <dbReference type="EMBL" id="PVX29438.1"/>
    </source>
</evidence>